<feature type="signal peptide" evidence="10">
    <location>
        <begin position="1"/>
        <end position="17"/>
    </location>
</feature>
<evidence type="ECO:0000256" key="3">
    <source>
        <dbReference type="ARBA" id="ARBA00022448"/>
    </source>
</evidence>
<dbReference type="InterPro" id="IPR000923">
    <property type="entry name" value="BlueCu_1"/>
</dbReference>
<reference evidence="12 13" key="1">
    <citation type="submission" date="2018-12" db="EMBL/GenBank/DDBJ databases">
        <authorList>
            <consortium name="Pathogen Informatics"/>
        </authorList>
    </citation>
    <scope>NUCLEOTIDE SEQUENCE [LARGE SCALE GENOMIC DNA]</scope>
    <source>
        <strain evidence="12 13">NCTC12227</strain>
    </source>
</reference>
<keyword evidence="3" id="KW-0813">Transport</keyword>
<evidence type="ECO:0000256" key="4">
    <source>
        <dbReference type="ARBA" id="ARBA00022723"/>
    </source>
</evidence>
<keyword evidence="4 9" id="KW-0479">Metal-binding</keyword>
<dbReference type="SUPFAM" id="SSF49503">
    <property type="entry name" value="Cupredoxins"/>
    <property type="match status" value="1"/>
</dbReference>
<dbReference type="Pfam" id="PF00127">
    <property type="entry name" value="Copper-bind"/>
    <property type="match status" value="1"/>
</dbReference>
<feature type="domain" description="Blue (type 1) copper" evidence="11">
    <location>
        <begin position="23"/>
        <end position="107"/>
    </location>
</feature>
<keyword evidence="10" id="KW-0732">Signal</keyword>
<dbReference type="AlphaFoldDB" id="A0A3S4XS97"/>
<dbReference type="Proteomes" id="UP000268229">
    <property type="component" value="Chromosome"/>
</dbReference>
<dbReference type="EMBL" id="LR134516">
    <property type="protein sequence ID" value="VEJ20805.1"/>
    <property type="molecule type" value="Genomic_DNA"/>
</dbReference>
<dbReference type="GO" id="GO:0009279">
    <property type="term" value="C:cell outer membrane"/>
    <property type="evidence" value="ECO:0007669"/>
    <property type="project" value="UniProtKB-SubCell"/>
</dbReference>
<evidence type="ECO:0000256" key="8">
    <source>
        <dbReference type="NCBIfam" id="TIGR02375"/>
    </source>
</evidence>
<dbReference type="InterPro" id="IPR008972">
    <property type="entry name" value="Cupredoxin"/>
</dbReference>
<feature type="binding site" evidence="9">
    <location>
        <position position="57"/>
    </location>
    <ligand>
        <name>Cu cation</name>
        <dbReference type="ChEBI" id="CHEBI:23378"/>
    </ligand>
</feature>
<feature type="binding site" evidence="9">
    <location>
        <position position="93"/>
    </location>
    <ligand>
        <name>Cu cation</name>
        <dbReference type="ChEBI" id="CHEBI:23378"/>
    </ligand>
</feature>
<dbReference type="InterPro" id="IPR012745">
    <property type="entry name" value="Pseudoazurin"/>
</dbReference>
<evidence type="ECO:0000259" key="11">
    <source>
        <dbReference type="Pfam" id="PF00127"/>
    </source>
</evidence>
<dbReference type="KEGG" id="nani:NCTC12227_00518"/>
<evidence type="ECO:0000313" key="12">
    <source>
        <dbReference type="EMBL" id="VEJ20805.1"/>
    </source>
</evidence>
<dbReference type="OrthoDB" id="9757546at2"/>
<evidence type="ECO:0000256" key="10">
    <source>
        <dbReference type="SAM" id="SignalP"/>
    </source>
</evidence>
<comment type="subcellular location">
    <subcellularLocation>
        <location evidence="2">Cell outer membrane</location>
        <topology evidence="2">Lipid-anchor</topology>
    </subcellularLocation>
    <subcellularLocation>
        <location evidence="1">Periplasm</location>
    </subcellularLocation>
</comment>
<dbReference type="InterPro" id="IPR002386">
    <property type="entry name" value="Amicyanin/Pseudoazurin"/>
</dbReference>
<organism evidence="12 13">
    <name type="scientific">Neisseria animaloris</name>
    <dbReference type="NCBI Taxonomy" id="326522"/>
    <lineage>
        <taxon>Bacteria</taxon>
        <taxon>Pseudomonadati</taxon>
        <taxon>Pseudomonadota</taxon>
        <taxon>Betaproteobacteria</taxon>
        <taxon>Neisseriales</taxon>
        <taxon>Neisseriaceae</taxon>
        <taxon>Neisseria</taxon>
    </lineage>
</organism>
<evidence type="ECO:0000313" key="13">
    <source>
        <dbReference type="Proteomes" id="UP000268229"/>
    </source>
</evidence>
<feature type="binding site" evidence="9">
    <location>
        <position position="96"/>
    </location>
    <ligand>
        <name>Cu cation</name>
        <dbReference type="ChEBI" id="CHEBI:23378"/>
    </ligand>
</feature>
<gene>
    <name evidence="12" type="primary">bcp_1</name>
    <name evidence="12" type="ORF">NCTC12227_00518</name>
</gene>
<accession>A0A3S4XS97</accession>
<proteinExistence type="predicted"/>
<dbReference type="NCBIfam" id="TIGR02375">
    <property type="entry name" value="pseudoazurin"/>
    <property type="match status" value="1"/>
</dbReference>
<evidence type="ECO:0000256" key="6">
    <source>
        <dbReference type="ARBA" id="ARBA00022982"/>
    </source>
</evidence>
<evidence type="ECO:0000256" key="7">
    <source>
        <dbReference type="ARBA" id="ARBA00023008"/>
    </source>
</evidence>
<evidence type="ECO:0000256" key="1">
    <source>
        <dbReference type="ARBA" id="ARBA00004418"/>
    </source>
</evidence>
<comment type="cofactor">
    <cofactor evidence="9">
        <name>Cu cation</name>
        <dbReference type="ChEBI" id="CHEBI:23378"/>
    </cofactor>
    <text evidence="9">Binds 1 copper ion per subunit.</text>
</comment>
<feature type="binding site" evidence="9">
    <location>
        <position position="101"/>
    </location>
    <ligand>
        <name>Cu cation</name>
        <dbReference type="ChEBI" id="CHEBI:23378"/>
    </ligand>
</feature>
<dbReference type="GO" id="GO:0042597">
    <property type="term" value="C:periplasmic space"/>
    <property type="evidence" value="ECO:0007669"/>
    <property type="project" value="UniProtKB-SubCell"/>
</dbReference>
<dbReference type="RefSeq" id="WP_126304086.1">
    <property type="nucleotide sequence ID" value="NZ_LR134516.1"/>
</dbReference>
<keyword evidence="13" id="KW-1185">Reference proteome</keyword>
<protein>
    <recommendedName>
        <fullName evidence="8">Pseudoazurin</fullName>
    </recommendedName>
</protein>
<dbReference type="PRINTS" id="PR00155">
    <property type="entry name" value="AMICYANIN"/>
</dbReference>
<name>A0A3S4XS97_9NEIS</name>
<evidence type="ECO:0000256" key="2">
    <source>
        <dbReference type="ARBA" id="ARBA00004459"/>
    </source>
</evidence>
<keyword evidence="7 9" id="KW-0186">Copper</keyword>
<evidence type="ECO:0000256" key="5">
    <source>
        <dbReference type="ARBA" id="ARBA00022764"/>
    </source>
</evidence>
<keyword evidence="6" id="KW-0249">Electron transport</keyword>
<dbReference type="GO" id="GO:0009055">
    <property type="term" value="F:electron transfer activity"/>
    <property type="evidence" value="ECO:0007669"/>
    <property type="project" value="InterPro"/>
</dbReference>
<dbReference type="GO" id="GO:0005507">
    <property type="term" value="F:copper ion binding"/>
    <property type="evidence" value="ECO:0007669"/>
    <property type="project" value="UniProtKB-UniRule"/>
</dbReference>
<feature type="chain" id="PRO_5018740697" description="Pseudoazurin" evidence="10">
    <location>
        <begin position="18"/>
        <end position="142"/>
    </location>
</feature>
<sequence length="142" mass="16004">MKKYLFLLFFAAGSAFAANHEVKMLDNGADGSMVFEPGFLKVQPSDTVTFKPTNKGHWVQSKAFPKGAKEFLSAEDKEFTVKLDKEGVYVYTCPPHRTMNMNGIIQVGKAANKAEAQAMVDEMERRSMQNKGRLKKYMQQVK</sequence>
<keyword evidence="5" id="KW-0574">Periplasm</keyword>
<dbReference type="Gene3D" id="2.60.40.420">
    <property type="entry name" value="Cupredoxins - blue copper proteins"/>
    <property type="match status" value="1"/>
</dbReference>
<evidence type="ECO:0000256" key="9">
    <source>
        <dbReference type="PIRSR" id="PIRSR602386-1"/>
    </source>
</evidence>